<dbReference type="Gene3D" id="3.40.190.290">
    <property type="match status" value="1"/>
</dbReference>
<reference evidence="6 7" key="1">
    <citation type="submission" date="2019-07" db="EMBL/GenBank/DDBJ databases">
        <title>Analysis of the biochemical properties, biological activity and biotechnological potential of siderophores and biosurfactants produced by Antarctic psychrotolerant bacteria.</title>
        <authorList>
            <person name="Styczynski M."/>
            <person name="Krucon T."/>
            <person name="Decewicz P."/>
            <person name="Dziewit L."/>
        </authorList>
    </citation>
    <scope>NUCLEOTIDE SEQUENCE [LARGE SCALE GENOMIC DNA]</scope>
    <source>
        <strain evidence="6 7">ANT_H27</strain>
    </source>
</reference>
<keyword evidence="2" id="KW-0805">Transcription regulation</keyword>
<dbReference type="CDD" id="cd05466">
    <property type="entry name" value="PBP2_LTTR_substrate"/>
    <property type="match status" value="1"/>
</dbReference>
<dbReference type="PRINTS" id="PR00039">
    <property type="entry name" value="HTHLYSR"/>
</dbReference>
<organism evidence="6 7">
    <name type="scientific">Paeniglutamicibacter gangotriensis</name>
    <dbReference type="NCBI Taxonomy" id="254787"/>
    <lineage>
        <taxon>Bacteria</taxon>
        <taxon>Bacillati</taxon>
        <taxon>Actinomycetota</taxon>
        <taxon>Actinomycetes</taxon>
        <taxon>Micrococcales</taxon>
        <taxon>Micrococcaceae</taxon>
        <taxon>Paeniglutamicibacter</taxon>
    </lineage>
</organism>
<dbReference type="OrthoDB" id="3636008at2"/>
<protein>
    <submittedName>
        <fullName evidence="6">LysR family transcriptional regulator</fullName>
    </submittedName>
</protein>
<dbReference type="PROSITE" id="PS50931">
    <property type="entry name" value="HTH_LYSR"/>
    <property type="match status" value="1"/>
</dbReference>
<comment type="similarity">
    <text evidence="1">Belongs to the LysR transcriptional regulatory family.</text>
</comment>
<accession>A0A5B0EAN7</accession>
<keyword evidence="4" id="KW-0804">Transcription</keyword>
<dbReference type="Pfam" id="PF00126">
    <property type="entry name" value="HTH_1"/>
    <property type="match status" value="1"/>
</dbReference>
<comment type="caution">
    <text evidence="6">The sequence shown here is derived from an EMBL/GenBank/DDBJ whole genome shotgun (WGS) entry which is preliminary data.</text>
</comment>
<dbReference type="InterPro" id="IPR000847">
    <property type="entry name" value="LysR_HTH_N"/>
</dbReference>
<sequence>MELHQLRYAVEVQRRGSFTAAAEMLHVSQSGVSAQVAKLERELGVRLFERGRRTATLTSEGANLLPLMSAALDDITNIEQTAGEIHGLTRGNLRIGTIIGCSIPGYLSAFAEFRSAYPEVRLNVREGNSAELITQLSSGDIDIALLAHTDPLPAQFDVTTFISEPIVAGVPVGHAWTQKPAVSAEDLAAANILTLTEGTGIRTALQRTCSIAGIEVKPAVEAHSPETVHALAARGAGVAVLSTSMITAPLTAVAIEGAELARLSVASRARPGAAVRTFMRTLRAHLPDLSAG</sequence>
<dbReference type="InterPro" id="IPR036390">
    <property type="entry name" value="WH_DNA-bd_sf"/>
</dbReference>
<dbReference type="SUPFAM" id="SSF53850">
    <property type="entry name" value="Periplasmic binding protein-like II"/>
    <property type="match status" value="1"/>
</dbReference>
<gene>
    <name evidence="6" type="ORF">FQ154_12425</name>
</gene>
<dbReference type="Proteomes" id="UP000323856">
    <property type="component" value="Unassembled WGS sequence"/>
</dbReference>
<dbReference type="FunFam" id="1.10.10.10:FF:000001">
    <property type="entry name" value="LysR family transcriptional regulator"/>
    <property type="match status" value="1"/>
</dbReference>
<evidence type="ECO:0000256" key="4">
    <source>
        <dbReference type="ARBA" id="ARBA00023163"/>
    </source>
</evidence>
<dbReference type="SUPFAM" id="SSF46785">
    <property type="entry name" value="Winged helix' DNA-binding domain"/>
    <property type="match status" value="1"/>
</dbReference>
<dbReference type="GO" id="GO:0003677">
    <property type="term" value="F:DNA binding"/>
    <property type="evidence" value="ECO:0007669"/>
    <property type="project" value="UniProtKB-KW"/>
</dbReference>
<dbReference type="PANTHER" id="PTHR30346">
    <property type="entry name" value="TRANSCRIPTIONAL DUAL REGULATOR HCAR-RELATED"/>
    <property type="match status" value="1"/>
</dbReference>
<evidence type="ECO:0000256" key="2">
    <source>
        <dbReference type="ARBA" id="ARBA00023015"/>
    </source>
</evidence>
<feature type="domain" description="HTH lysR-type" evidence="5">
    <location>
        <begin position="1"/>
        <end position="58"/>
    </location>
</feature>
<evidence type="ECO:0000256" key="3">
    <source>
        <dbReference type="ARBA" id="ARBA00023125"/>
    </source>
</evidence>
<evidence type="ECO:0000256" key="1">
    <source>
        <dbReference type="ARBA" id="ARBA00009437"/>
    </source>
</evidence>
<dbReference type="AlphaFoldDB" id="A0A5B0EAN7"/>
<dbReference type="InterPro" id="IPR036388">
    <property type="entry name" value="WH-like_DNA-bd_sf"/>
</dbReference>
<keyword evidence="3" id="KW-0238">DNA-binding</keyword>
<dbReference type="GO" id="GO:0032993">
    <property type="term" value="C:protein-DNA complex"/>
    <property type="evidence" value="ECO:0007669"/>
    <property type="project" value="TreeGrafter"/>
</dbReference>
<evidence type="ECO:0000259" key="5">
    <source>
        <dbReference type="PROSITE" id="PS50931"/>
    </source>
</evidence>
<evidence type="ECO:0000313" key="6">
    <source>
        <dbReference type="EMBL" id="KAA0976104.1"/>
    </source>
</evidence>
<evidence type="ECO:0000313" key="7">
    <source>
        <dbReference type="Proteomes" id="UP000323856"/>
    </source>
</evidence>
<dbReference type="Gene3D" id="1.10.10.10">
    <property type="entry name" value="Winged helix-like DNA-binding domain superfamily/Winged helix DNA-binding domain"/>
    <property type="match status" value="1"/>
</dbReference>
<dbReference type="GO" id="GO:0003700">
    <property type="term" value="F:DNA-binding transcription factor activity"/>
    <property type="evidence" value="ECO:0007669"/>
    <property type="project" value="InterPro"/>
</dbReference>
<dbReference type="InterPro" id="IPR005119">
    <property type="entry name" value="LysR_subst-bd"/>
</dbReference>
<proteinExistence type="inferred from homology"/>
<dbReference type="Pfam" id="PF03466">
    <property type="entry name" value="LysR_substrate"/>
    <property type="match status" value="1"/>
</dbReference>
<dbReference type="RefSeq" id="WP_149619951.1">
    <property type="nucleotide sequence ID" value="NZ_VOBL01000012.1"/>
</dbReference>
<name>A0A5B0EAN7_9MICC</name>
<dbReference type="EMBL" id="VOBL01000012">
    <property type="protein sequence ID" value="KAA0976104.1"/>
    <property type="molecule type" value="Genomic_DNA"/>
</dbReference>
<dbReference type="PANTHER" id="PTHR30346:SF29">
    <property type="entry name" value="LYSR SUBSTRATE-BINDING"/>
    <property type="match status" value="1"/>
</dbReference>